<feature type="transmembrane region" description="Helical" evidence="5">
    <location>
        <begin position="254"/>
        <end position="271"/>
    </location>
</feature>
<evidence type="ECO:0000256" key="5">
    <source>
        <dbReference type="SAM" id="Phobius"/>
    </source>
</evidence>
<reference evidence="7" key="1">
    <citation type="submission" date="2023-07" db="EMBL/GenBank/DDBJ databases">
        <title>Two novel species in the genus Flavivirga.</title>
        <authorList>
            <person name="Kwon K."/>
        </authorList>
    </citation>
    <scope>NUCLEOTIDE SEQUENCE</scope>
    <source>
        <strain evidence="7">KCTC 52353</strain>
    </source>
</reference>
<feature type="transmembrane region" description="Helical" evidence="5">
    <location>
        <begin position="200"/>
        <end position="221"/>
    </location>
</feature>
<evidence type="ECO:0000256" key="4">
    <source>
        <dbReference type="ARBA" id="ARBA00023136"/>
    </source>
</evidence>
<dbReference type="InterPro" id="IPR051533">
    <property type="entry name" value="WaaL-like"/>
</dbReference>
<comment type="subcellular location">
    <subcellularLocation>
        <location evidence="1">Membrane</location>
        <topology evidence="1">Multi-pass membrane protein</topology>
    </subcellularLocation>
</comment>
<keyword evidence="3 5" id="KW-1133">Transmembrane helix</keyword>
<accession>A0ABT8W7Z7</accession>
<dbReference type="PANTHER" id="PTHR37422:SF13">
    <property type="entry name" value="LIPOPOLYSACCHARIDE BIOSYNTHESIS PROTEIN PA4999-RELATED"/>
    <property type="match status" value="1"/>
</dbReference>
<feature type="domain" description="O-antigen ligase-related" evidence="6">
    <location>
        <begin position="66"/>
        <end position="213"/>
    </location>
</feature>
<dbReference type="Pfam" id="PF04932">
    <property type="entry name" value="Wzy_C"/>
    <property type="match status" value="1"/>
</dbReference>
<feature type="transmembrane region" description="Helical" evidence="5">
    <location>
        <begin position="56"/>
        <end position="74"/>
    </location>
</feature>
<feature type="transmembrane region" description="Helical" evidence="5">
    <location>
        <begin position="283"/>
        <end position="305"/>
    </location>
</feature>
<feature type="transmembrane region" description="Helical" evidence="5">
    <location>
        <begin position="110"/>
        <end position="128"/>
    </location>
</feature>
<gene>
    <name evidence="7" type="ORF">Q4Q35_05445</name>
</gene>
<keyword evidence="4 5" id="KW-0472">Membrane</keyword>
<dbReference type="EMBL" id="JAUOEK010000068">
    <property type="protein sequence ID" value="MDO5969246.1"/>
    <property type="molecule type" value="Genomic_DNA"/>
</dbReference>
<feature type="transmembrane region" description="Helical" evidence="5">
    <location>
        <begin position="80"/>
        <end position="98"/>
    </location>
</feature>
<feature type="transmembrane region" description="Helical" evidence="5">
    <location>
        <begin position="31"/>
        <end position="49"/>
    </location>
</feature>
<protein>
    <submittedName>
        <fullName evidence="7">O-antigen ligase family protein</fullName>
    </submittedName>
</protein>
<evidence type="ECO:0000259" key="6">
    <source>
        <dbReference type="Pfam" id="PF04932"/>
    </source>
</evidence>
<dbReference type="RefSeq" id="WP_303276934.1">
    <property type="nucleotide sequence ID" value="NZ_JAUOEK010000068.1"/>
</dbReference>
<dbReference type="GO" id="GO:0016874">
    <property type="term" value="F:ligase activity"/>
    <property type="evidence" value="ECO:0007669"/>
    <property type="project" value="UniProtKB-KW"/>
</dbReference>
<dbReference type="PANTHER" id="PTHR37422">
    <property type="entry name" value="TEICHURONIC ACID BIOSYNTHESIS PROTEIN TUAE"/>
    <property type="match status" value="1"/>
</dbReference>
<sequence>MLLGVSQYIGWLKLSKTIFFSTVGTHTSPNYFAYSLVIGLLISIWYTFYNYKKLSLLKKYILLIYIATNIFLLITTKSRAALIGFIVCLFIFLIKNKTLALNKLNLRTKFFSIIVFTLCCLIGGKKLYDYKKESADGRLLVAKITLNEIKNQPMLGYGLFSFEKGYNTAKAAYFKNVQRGWNEIMVGDYIYAAMNDYLQITYETGFIGLLLLLLIFTTIFLKKSNSDYAILGILIFYFMLIVALFSSVHRHNNLVIYGIIGFILSQHKICFAEKKLKTKHYKLLETLFVLLFVILITIGSLRIYAKKFIITNYKNKENISEISIENWRKWTYVYSNNGLSKFGYGKILYKYYPIKEEGLNIMRESLSKNIKPKNIRQLAYYYLKEKDFSKAEELFELNIYTQPFRFEPKMDLIKYYIKTGGKKDILCQKAQELIDFPIKIPSEKITNYKKSCKRIIEKENCKKTY</sequence>
<comment type="caution">
    <text evidence="7">The sequence shown here is derived from an EMBL/GenBank/DDBJ whole genome shotgun (WGS) entry which is preliminary data.</text>
</comment>
<dbReference type="Proteomes" id="UP001176883">
    <property type="component" value="Unassembled WGS sequence"/>
</dbReference>
<keyword evidence="2 5" id="KW-0812">Transmembrane</keyword>
<evidence type="ECO:0000256" key="2">
    <source>
        <dbReference type="ARBA" id="ARBA00022692"/>
    </source>
</evidence>
<evidence type="ECO:0000313" key="8">
    <source>
        <dbReference type="Proteomes" id="UP001176883"/>
    </source>
</evidence>
<dbReference type="InterPro" id="IPR007016">
    <property type="entry name" value="O-antigen_ligase-rel_domated"/>
</dbReference>
<feature type="transmembrane region" description="Helical" evidence="5">
    <location>
        <begin position="228"/>
        <end position="248"/>
    </location>
</feature>
<organism evidence="7 8">
    <name type="scientific">Flavivirga aquimarina</name>
    <dbReference type="NCBI Taxonomy" id="2027862"/>
    <lineage>
        <taxon>Bacteria</taxon>
        <taxon>Pseudomonadati</taxon>
        <taxon>Bacteroidota</taxon>
        <taxon>Flavobacteriia</taxon>
        <taxon>Flavobacteriales</taxon>
        <taxon>Flavobacteriaceae</taxon>
        <taxon>Flavivirga</taxon>
    </lineage>
</organism>
<evidence type="ECO:0000256" key="1">
    <source>
        <dbReference type="ARBA" id="ARBA00004141"/>
    </source>
</evidence>
<keyword evidence="7" id="KW-0436">Ligase</keyword>
<proteinExistence type="predicted"/>
<keyword evidence="8" id="KW-1185">Reference proteome</keyword>
<name>A0ABT8W7Z7_9FLAO</name>
<evidence type="ECO:0000256" key="3">
    <source>
        <dbReference type="ARBA" id="ARBA00022989"/>
    </source>
</evidence>
<evidence type="ECO:0000313" key="7">
    <source>
        <dbReference type="EMBL" id="MDO5969246.1"/>
    </source>
</evidence>